<dbReference type="GO" id="GO:0008528">
    <property type="term" value="F:G protein-coupled peptide receptor activity"/>
    <property type="evidence" value="ECO:0007669"/>
    <property type="project" value="TreeGrafter"/>
</dbReference>
<feature type="transmembrane region" description="Helical" evidence="12">
    <location>
        <begin position="316"/>
        <end position="340"/>
    </location>
</feature>
<keyword evidence="4 12" id="KW-0812">Transmembrane</keyword>
<dbReference type="GO" id="GO:0007188">
    <property type="term" value="P:adenylate cyclase-modulating G protein-coupled receptor signaling pathway"/>
    <property type="evidence" value="ECO:0007669"/>
    <property type="project" value="TreeGrafter"/>
</dbReference>
<dbReference type="InterPro" id="IPR000832">
    <property type="entry name" value="GPCR_2_secretin-like"/>
</dbReference>
<keyword evidence="7 12" id="KW-0472">Membrane</keyword>
<dbReference type="AlphaFoldDB" id="A0A210PZJ8"/>
<keyword evidence="16" id="KW-1185">Reference proteome</keyword>
<keyword evidence="3" id="KW-1003">Cell membrane</keyword>
<keyword evidence="9" id="KW-0325">Glycoprotein</keyword>
<evidence type="ECO:0000256" key="3">
    <source>
        <dbReference type="ARBA" id="ARBA00022475"/>
    </source>
</evidence>
<dbReference type="GO" id="GO:0007166">
    <property type="term" value="P:cell surface receptor signaling pathway"/>
    <property type="evidence" value="ECO:0007669"/>
    <property type="project" value="InterPro"/>
</dbReference>
<feature type="transmembrane region" description="Helical" evidence="12">
    <location>
        <begin position="184"/>
        <end position="201"/>
    </location>
</feature>
<dbReference type="GO" id="GO:0017046">
    <property type="term" value="F:peptide hormone binding"/>
    <property type="evidence" value="ECO:0007669"/>
    <property type="project" value="TreeGrafter"/>
</dbReference>
<dbReference type="InterPro" id="IPR001879">
    <property type="entry name" value="GPCR_2_extracellular_dom"/>
</dbReference>
<dbReference type="OrthoDB" id="6022368at2759"/>
<keyword evidence="6" id="KW-0297">G-protein coupled receptor</keyword>
<accession>A0A210PZJ8</accession>
<gene>
    <name evidence="15" type="ORF">KP79_PYT19786</name>
</gene>
<evidence type="ECO:0000256" key="11">
    <source>
        <dbReference type="SAM" id="MobiDB-lite"/>
    </source>
</evidence>
<dbReference type="EMBL" id="NEDP02005331">
    <property type="protein sequence ID" value="OWF41924.1"/>
    <property type="molecule type" value="Genomic_DNA"/>
</dbReference>
<evidence type="ECO:0000256" key="9">
    <source>
        <dbReference type="ARBA" id="ARBA00023180"/>
    </source>
</evidence>
<dbReference type="Pfam" id="PF00002">
    <property type="entry name" value="7tm_2"/>
    <property type="match status" value="1"/>
</dbReference>
<name>A0A210PZJ8_MIZYE</name>
<evidence type="ECO:0000256" key="10">
    <source>
        <dbReference type="ARBA" id="ARBA00023224"/>
    </source>
</evidence>
<evidence type="ECO:0000256" key="7">
    <source>
        <dbReference type="ARBA" id="ARBA00023136"/>
    </source>
</evidence>
<evidence type="ECO:0000259" key="14">
    <source>
        <dbReference type="PROSITE" id="PS50261"/>
    </source>
</evidence>
<dbReference type="PROSITE" id="PS50261">
    <property type="entry name" value="G_PROTEIN_RECEP_F2_4"/>
    <property type="match status" value="1"/>
</dbReference>
<evidence type="ECO:0000313" key="16">
    <source>
        <dbReference type="Proteomes" id="UP000242188"/>
    </source>
</evidence>
<protein>
    <submittedName>
        <fullName evidence="15">Parathyroid hormone/parathyroid hormone-related peptide receptor</fullName>
    </submittedName>
</protein>
<dbReference type="Gene3D" id="4.10.1240.10">
    <property type="entry name" value="GPCR, family 2, extracellular hormone receptor domain"/>
    <property type="match status" value="1"/>
</dbReference>
<dbReference type="PROSITE" id="PS00650">
    <property type="entry name" value="G_PROTEIN_RECEP_F2_2"/>
    <property type="match status" value="1"/>
</dbReference>
<dbReference type="PRINTS" id="PR00249">
    <property type="entry name" value="GPCRSECRETIN"/>
</dbReference>
<dbReference type="SMART" id="SM00008">
    <property type="entry name" value="HormR"/>
    <property type="match status" value="1"/>
</dbReference>
<keyword evidence="10" id="KW-0807">Transducer</keyword>
<evidence type="ECO:0000259" key="13">
    <source>
        <dbReference type="PROSITE" id="PS50227"/>
    </source>
</evidence>
<evidence type="ECO:0000256" key="12">
    <source>
        <dbReference type="SAM" id="Phobius"/>
    </source>
</evidence>
<feature type="region of interest" description="Disordered" evidence="11">
    <location>
        <begin position="443"/>
        <end position="486"/>
    </location>
</feature>
<dbReference type="Pfam" id="PF02793">
    <property type="entry name" value="HRM"/>
    <property type="match status" value="1"/>
</dbReference>
<dbReference type="InterPro" id="IPR017983">
    <property type="entry name" value="GPCR_2_secretin-like_CS"/>
</dbReference>
<keyword evidence="5 12" id="KW-1133">Transmembrane helix</keyword>
<evidence type="ECO:0000256" key="1">
    <source>
        <dbReference type="ARBA" id="ARBA00004651"/>
    </source>
</evidence>
<dbReference type="CDD" id="cd15272">
    <property type="entry name" value="7tmB1_PTH-R_related"/>
    <property type="match status" value="1"/>
</dbReference>
<dbReference type="GO" id="GO:0005886">
    <property type="term" value="C:plasma membrane"/>
    <property type="evidence" value="ECO:0007669"/>
    <property type="project" value="UniProtKB-SubCell"/>
</dbReference>
<dbReference type="Gene3D" id="1.20.1070.10">
    <property type="entry name" value="Rhodopsin 7-helix transmembrane proteins"/>
    <property type="match status" value="1"/>
</dbReference>
<comment type="subcellular location">
    <subcellularLocation>
        <location evidence="1">Cell membrane</location>
        <topology evidence="1">Multi-pass membrane protein</topology>
    </subcellularLocation>
</comment>
<dbReference type="InterPro" id="IPR050332">
    <property type="entry name" value="GPCR_2"/>
</dbReference>
<comment type="similarity">
    <text evidence="2">Belongs to the G-protein coupled receptor 2 family.</text>
</comment>
<feature type="domain" description="G-protein coupled receptors family 2 profile 2" evidence="14">
    <location>
        <begin position="149"/>
        <end position="416"/>
    </location>
</feature>
<dbReference type="SUPFAM" id="SSF81321">
    <property type="entry name" value="Family A G protein-coupled receptor-like"/>
    <property type="match status" value="1"/>
</dbReference>
<evidence type="ECO:0000313" key="15">
    <source>
        <dbReference type="EMBL" id="OWF41924.1"/>
    </source>
</evidence>
<organism evidence="15 16">
    <name type="scientific">Mizuhopecten yessoensis</name>
    <name type="common">Japanese scallop</name>
    <name type="synonym">Patinopecten yessoensis</name>
    <dbReference type="NCBI Taxonomy" id="6573"/>
    <lineage>
        <taxon>Eukaryota</taxon>
        <taxon>Metazoa</taxon>
        <taxon>Spiralia</taxon>
        <taxon>Lophotrochozoa</taxon>
        <taxon>Mollusca</taxon>
        <taxon>Bivalvia</taxon>
        <taxon>Autobranchia</taxon>
        <taxon>Pteriomorphia</taxon>
        <taxon>Pectinida</taxon>
        <taxon>Pectinoidea</taxon>
        <taxon>Pectinidae</taxon>
        <taxon>Mizuhopecten</taxon>
    </lineage>
</organism>
<dbReference type="PANTHER" id="PTHR45620">
    <property type="entry name" value="PDF RECEPTOR-LIKE PROTEIN-RELATED"/>
    <property type="match status" value="1"/>
</dbReference>
<proteinExistence type="inferred from homology"/>
<dbReference type="InterPro" id="IPR017981">
    <property type="entry name" value="GPCR_2-like_7TM"/>
</dbReference>
<sequence>MMGVTHVCTYKHMRLLCMSWLVSCVAFGTSGSGTVVTISLDEQNRLIMQAELTCLNNSMNTPKPENGSYCSVAWDTISCWPYTRGGETVRQPCPSYVNLFDSAELASRTCTESGTWYIHPVHNTTWSDYSKCIHRNGGHPLIAEHMHRITMMYTIGYGSSLVSLVMAVAIMLYFRKLRCPRNTIHVNMFVSFMLRAAISFMKENMLVEGVGFRADVTTTHTGAIQFIPEGTHWQCKLFFTVFHYLLGTNYMWIFVEGMYLHTLISVNVFSERSSIVWFVLFGWVSPVLFVVPWVIVRSTSEDLLCWNTNPTAGYFWIMRGPIVASVVINFVIFLNTIRILFTKLKAFNTFEARQFRYKKLAKSTLVLIPLFGVHYIIFVGLPEDVSEMAELVKLYFEMFFNSFQGLFVTMLFCFLNGEVQSEIRKKWRRYRLSHTGGESINRKSNTITSFMSRTRRESAVSNSNSGESKESHQHLNGHSHKDRNSNQKVCSKVSQCLLNNGHNGDISRISHSEFDEDEPMVTFSTSSSDHCQHQEQDTLFDLQGQCVHKC</sequence>
<evidence type="ECO:0000256" key="5">
    <source>
        <dbReference type="ARBA" id="ARBA00022989"/>
    </source>
</evidence>
<dbReference type="SUPFAM" id="SSF111418">
    <property type="entry name" value="Hormone receptor domain"/>
    <property type="match status" value="1"/>
</dbReference>
<dbReference type="PROSITE" id="PS00649">
    <property type="entry name" value="G_PROTEIN_RECEP_F2_1"/>
    <property type="match status" value="1"/>
</dbReference>
<evidence type="ECO:0000256" key="2">
    <source>
        <dbReference type="ARBA" id="ARBA00005314"/>
    </source>
</evidence>
<comment type="caution">
    <text evidence="15">The sequence shown here is derived from an EMBL/GenBank/DDBJ whole genome shotgun (WGS) entry which is preliminary data.</text>
</comment>
<evidence type="ECO:0000256" key="8">
    <source>
        <dbReference type="ARBA" id="ARBA00023170"/>
    </source>
</evidence>
<feature type="transmembrane region" description="Helical" evidence="12">
    <location>
        <begin position="151"/>
        <end position="172"/>
    </location>
</feature>
<dbReference type="PANTHER" id="PTHR45620:SF1">
    <property type="entry name" value="G-PROTEIN COUPLED RECEPTORS FAMILY 2 PROFILE 2 DOMAIN-CONTAINING PROTEIN"/>
    <property type="match status" value="1"/>
</dbReference>
<keyword evidence="8 15" id="KW-0675">Receptor</keyword>
<feature type="transmembrane region" description="Helical" evidence="12">
    <location>
        <begin position="398"/>
        <end position="419"/>
    </location>
</feature>
<evidence type="ECO:0000256" key="6">
    <source>
        <dbReference type="ARBA" id="ARBA00023040"/>
    </source>
</evidence>
<feature type="compositionally biased region" description="Polar residues" evidence="11">
    <location>
        <begin position="443"/>
        <end position="452"/>
    </location>
</feature>
<feature type="domain" description="G-protein coupled receptors family 2 profile 1" evidence="13">
    <location>
        <begin position="53"/>
        <end position="136"/>
    </location>
</feature>
<evidence type="ECO:0000256" key="4">
    <source>
        <dbReference type="ARBA" id="ARBA00022692"/>
    </source>
</evidence>
<dbReference type="PROSITE" id="PS50227">
    <property type="entry name" value="G_PROTEIN_RECEP_F2_3"/>
    <property type="match status" value="1"/>
</dbReference>
<dbReference type="InterPro" id="IPR036445">
    <property type="entry name" value="GPCR_2_extracell_dom_sf"/>
</dbReference>
<dbReference type="Proteomes" id="UP000242188">
    <property type="component" value="Unassembled WGS sequence"/>
</dbReference>
<reference evidence="15 16" key="1">
    <citation type="journal article" date="2017" name="Nat. Ecol. Evol.">
        <title>Scallop genome provides insights into evolution of bilaterian karyotype and development.</title>
        <authorList>
            <person name="Wang S."/>
            <person name="Zhang J."/>
            <person name="Jiao W."/>
            <person name="Li J."/>
            <person name="Xun X."/>
            <person name="Sun Y."/>
            <person name="Guo X."/>
            <person name="Huan P."/>
            <person name="Dong B."/>
            <person name="Zhang L."/>
            <person name="Hu X."/>
            <person name="Sun X."/>
            <person name="Wang J."/>
            <person name="Zhao C."/>
            <person name="Wang Y."/>
            <person name="Wang D."/>
            <person name="Huang X."/>
            <person name="Wang R."/>
            <person name="Lv J."/>
            <person name="Li Y."/>
            <person name="Zhang Z."/>
            <person name="Liu B."/>
            <person name="Lu W."/>
            <person name="Hui Y."/>
            <person name="Liang J."/>
            <person name="Zhou Z."/>
            <person name="Hou R."/>
            <person name="Li X."/>
            <person name="Liu Y."/>
            <person name="Li H."/>
            <person name="Ning X."/>
            <person name="Lin Y."/>
            <person name="Zhao L."/>
            <person name="Xing Q."/>
            <person name="Dou J."/>
            <person name="Li Y."/>
            <person name="Mao J."/>
            <person name="Guo H."/>
            <person name="Dou H."/>
            <person name="Li T."/>
            <person name="Mu C."/>
            <person name="Jiang W."/>
            <person name="Fu Q."/>
            <person name="Fu X."/>
            <person name="Miao Y."/>
            <person name="Liu J."/>
            <person name="Yu Q."/>
            <person name="Li R."/>
            <person name="Liao H."/>
            <person name="Li X."/>
            <person name="Kong Y."/>
            <person name="Jiang Z."/>
            <person name="Chourrout D."/>
            <person name="Li R."/>
            <person name="Bao Z."/>
        </authorList>
    </citation>
    <scope>NUCLEOTIDE SEQUENCE [LARGE SCALE GENOMIC DNA]</scope>
    <source>
        <strain evidence="15 16">PY_sf001</strain>
    </source>
</reference>
<feature type="transmembrane region" description="Helical" evidence="12">
    <location>
        <begin position="276"/>
        <end position="296"/>
    </location>
</feature>
<feature type="transmembrane region" description="Helical" evidence="12">
    <location>
        <begin position="360"/>
        <end position="378"/>
    </location>
</feature>